<protein>
    <submittedName>
        <fullName evidence="3">SERTA domain containing 4</fullName>
    </submittedName>
</protein>
<dbReference type="Pfam" id="PF06031">
    <property type="entry name" value="SERTA"/>
    <property type="match status" value="1"/>
</dbReference>
<feature type="compositionally biased region" description="Basic and acidic residues" evidence="1">
    <location>
        <begin position="203"/>
        <end position="217"/>
    </location>
</feature>
<feature type="compositionally biased region" description="Acidic residues" evidence="1">
    <location>
        <begin position="250"/>
        <end position="263"/>
    </location>
</feature>
<dbReference type="OMA" id="WEPERCT"/>
<keyword evidence="4" id="KW-1185">Reference proteome</keyword>
<proteinExistence type="predicted"/>
<dbReference type="AlphaFoldDB" id="A0A3Q2EJU8"/>
<sequence>MSRSAYFKRKFAADDEAPLLSFRTYCQPVAPVQEERAHVLRLSLEKMRYMDDPEVFLRRSVLINNLLHRLRAEILLPSANWCFPPNPVLTSGPWNLPPTAGSAHQALHRALPTRICLPPPAGPPLRKRFRVVPSGPGPDCSQTCCCVYEAAGHYLQLPFSMYDAALSSTGSTSKLHLTGQGKPGPSTDKEEDKDAEEEEEREQEVQTDKPRPEEAFASHRKFSRRTKTLEGRKDMRTEGSRRTGRAGEEREQEGEEEEEEEEGFGPCLWDSERDLHKRLKLLPGRAQRPSVLLECSENRNLLIG</sequence>
<evidence type="ECO:0000259" key="2">
    <source>
        <dbReference type="PROSITE" id="PS51053"/>
    </source>
</evidence>
<dbReference type="Proteomes" id="UP000265020">
    <property type="component" value="Unassembled WGS sequence"/>
</dbReference>
<dbReference type="GO" id="GO:0005634">
    <property type="term" value="C:nucleus"/>
    <property type="evidence" value="ECO:0007669"/>
    <property type="project" value="InterPro"/>
</dbReference>
<accession>A0A3Q2EJU8</accession>
<dbReference type="PANTHER" id="PTHR14272:SF4">
    <property type="entry name" value="SERTA DOMAIN-CONTAINING PROTEIN 4"/>
    <property type="match status" value="1"/>
</dbReference>
<feature type="compositionally biased region" description="Acidic residues" evidence="1">
    <location>
        <begin position="193"/>
        <end position="202"/>
    </location>
</feature>
<feature type="compositionally biased region" description="Basic and acidic residues" evidence="1">
    <location>
        <begin position="227"/>
        <end position="249"/>
    </location>
</feature>
<dbReference type="STRING" id="28743.ENSCVAP00000032863"/>
<organism evidence="3 4">
    <name type="scientific">Cyprinodon variegatus</name>
    <name type="common">Sheepshead minnow</name>
    <dbReference type="NCBI Taxonomy" id="28743"/>
    <lineage>
        <taxon>Eukaryota</taxon>
        <taxon>Metazoa</taxon>
        <taxon>Chordata</taxon>
        <taxon>Craniata</taxon>
        <taxon>Vertebrata</taxon>
        <taxon>Euteleostomi</taxon>
        <taxon>Actinopterygii</taxon>
        <taxon>Neopterygii</taxon>
        <taxon>Teleostei</taxon>
        <taxon>Neoteleostei</taxon>
        <taxon>Acanthomorphata</taxon>
        <taxon>Ovalentaria</taxon>
        <taxon>Atherinomorphae</taxon>
        <taxon>Cyprinodontiformes</taxon>
        <taxon>Cyprinodontidae</taxon>
        <taxon>Cyprinodon</taxon>
    </lineage>
</organism>
<dbReference type="PANTHER" id="PTHR14272">
    <property type="entry name" value="SERTA DOMAIN-CONTAINING PROTEIN 4"/>
    <property type="match status" value="1"/>
</dbReference>
<evidence type="ECO:0000256" key="1">
    <source>
        <dbReference type="SAM" id="MobiDB-lite"/>
    </source>
</evidence>
<dbReference type="GeneTree" id="ENSGT00530000063876"/>
<evidence type="ECO:0000313" key="4">
    <source>
        <dbReference type="Proteomes" id="UP000265020"/>
    </source>
</evidence>
<reference evidence="3" key="2">
    <citation type="submission" date="2025-09" db="UniProtKB">
        <authorList>
            <consortium name="Ensembl"/>
        </authorList>
    </citation>
    <scope>IDENTIFICATION</scope>
</reference>
<dbReference type="InterPro" id="IPR009263">
    <property type="entry name" value="SERTA_dom"/>
</dbReference>
<dbReference type="Ensembl" id="ENSCVAT00000033322.1">
    <property type="protein sequence ID" value="ENSCVAP00000032863.1"/>
    <property type="gene ID" value="ENSCVAG00000023224.1"/>
</dbReference>
<evidence type="ECO:0000313" key="3">
    <source>
        <dbReference type="Ensembl" id="ENSCVAP00000032863.1"/>
    </source>
</evidence>
<dbReference type="InterPro" id="IPR029708">
    <property type="entry name" value="SERTAD4"/>
</dbReference>
<dbReference type="PROSITE" id="PS51053">
    <property type="entry name" value="SERTA"/>
    <property type="match status" value="1"/>
</dbReference>
<reference evidence="3" key="1">
    <citation type="submission" date="2025-08" db="UniProtKB">
        <authorList>
            <consortium name="Ensembl"/>
        </authorList>
    </citation>
    <scope>IDENTIFICATION</scope>
</reference>
<feature type="domain" description="SERTA" evidence="2">
    <location>
        <begin position="32"/>
        <end position="78"/>
    </location>
</feature>
<feature type="region of interest" description="Disordered" evidence="1">
    <location>
        <begin position="171"/>
        <end position="270"/>
    </location>
</feature>
<name>A0A3Q2EJU8_CYPVA</name>